<evidence type="ECO:0000259" key="2">
    <source>
        <dbReference type="Pfam" id="PF13556"/>
    </source>
</evidence>
<dbReference type="InterPro" id="IPR025736">
    <property type="entry name" value="PucR_C-HTH_dom"/>
</dbReference>
<feature type="compositionally biased region" description="Basic and acidic residues" evidence="1">
    <location>
        <begin position="1"/>
        <end position="10"/>
    </location>
</feature>
<dbReference type="Gene3D" id="1.10.10.2840">
    <property type="entry name" value="PucR C-terminal helix-turn-helix domain"/>
    <property type="match status" value="1"/>
</dbReference>
<evidence type="ECO:0000256" key="1">
    <source>
        <dbReference type="SAM" id="MobiDB-lite"/>
    </source>
</evidence>
<feature type="domain" description="PucR C-terminal helix-turn-helix" evidence="2">
    <location>
        <begin position="77"/>
        <end position="113"/>
    </location>
</feature>
<dbReference type="Pfam" id="PF13556">
    <property type="entry name" value="HTH_30"/>
    <property type="match status" value="1"/>
</dbReference>
<reference evidence="3 4" key="1">
    <citation type="submission" date="2020-10" db="EMBL/GenBank/DDBJ databases">
        <title>Identification of Nocardia species via Next-generation sequencing and recognition of intraspecies genetic diversity.</title>
        <authorList>
            <person name="Li P."/>
            <person name="Li P."/>
            <person name="Lu B."/>
        </authorList>
    </citation>
    <scope>NUCLEOTIDE SEQUENCE [LARGE SCALE GENOMIC DNA]</scope>
    <source>
        <strain evidence="3 4">BJ06-0157</strain>
    </source>
</reference>
<evidence type="ECO:0000313" key="4">
    <source>
        <dbReference type="Proteomes" id="UP000702209"/>
    </source>
</evidence>
<dbReference type="InterPro" id="IPR042070">
    <property type="entry name" value="PucR_C-HTH_sf"/>
</dbReference>
<organism evidence="3 4">
    <name type="scientific">Nocardia amamiensis</name>
    <dbReference type="NCBI Taxonomy" id="404578"/>
    <lineage>
        <taxon>Bacteria</taxon>
        <taxon>Bacillati</taxon>
        <taxon>Actinomycetota</taxon>
        <taxon>Actinomycetes</taxon>
        <taxon>Mycobacteriales</taxon>
        <taxon>Nocardiaceae</taxon>
        <taxon>Nocardia</taxon>
    </lineage>
</organism>
<sequence>MRRDRSPRDRRAVRHRPAASPTSRPTGHEGPAHARPGWVASRLAPLNPTSHACARYSTTTANIPRSGATAWRPARTGDVRNAAAVLRVYPYTLRYRIRRVEEILGMDVGDPAAAGDPARTASAYPWPQIESAPVRYWAELMGVATFGKMSLMTSNRRKARGA</sequence>
<proteinExistence type="predicted"/>
<accession>A0ABS0CQG8</accession>
<keyword evidence="4" id="KW-1185">Reference proteome</keyword>
<comment type="caution">
    <text evidence="3">The sequence shown here is derived from an EMBL/GenBank/DDBJ whole genome shotgun (WGS) entry which is preliminary data.</text>
</comment>
<dbReference type="Proteomes" id="UP000702209">
    <property type="component" value="Unassembled WGS sequence"/>
</dbReference>
<gene>
    <name evidence="3" type="ORF">IU459_15115</name>
</gene>
<name>A0ABS0CQG8_9NOCA</name>
<protein>
    <submittedName>
        <fullName evidence="3">Helix-turn-helix domain-containing protein</fullName>
    </submittedName>
</protein>
<feature type="region of interest" description="Disordered" evidence="1">
    <location>
        <begin position="1"/>
        <end position="35"/>
    </location>
</feature>
<evidence type="ECO:0000313" key="3">
    <source>
        <dbReference type="EMBL" id="MBF6298864.1"/>
    </source>
</evidence>
<dbReference type="EMBL" id="JADLQX010000010">
    <property type="protein sequence ID" value="MBF6298864.1"/>
    <property type="molecule type" value="Genomic_DNA"/>
</dbReference>